<keyword evidence="1 6" id="KW-0479">Metal-binding</keyword>
<evidence type="ECO:0000256" key="1">
    <source>
        <dbReference type="ARBA" id="ARBA00022723"/>
    </source>
</evidence>
<dbReference type="Gene3D" id="3.40.50.300">
    <property type="entry name" value="P-loop containing nucleotide triphosphate hydrolases"/>
    <property type="match status" value="1"/>
</dbReference>
<feature type="binding site" evidence="5">
    <location>
        <position position="216"/>
    </location>
    <ligand>
        <name>GTP</name>
        <dbReference type="ChEBI" id="CHEBI:37565"/>
    </ligand>
</feature>
<dbReference type="SUPFAM" id="SSF52540">
    <property type="entry name" value="P-loop containing nucleoside triphosphate hydrolases"/>
    <property type="match status" value="1"/>
</dbReference>
<comment type="caution">
    <text evidence="8">The sequence shown here is derived from an EMBL/GenBank/DDBJ whole genome shotgun (WGS) entry which is preliminary data.</text>
</comment>
<evidence type="ECO:0000256" key="7">
    <source>
        <dbReference type="SAM" id="SignalP"/>
    </source>
</evidence>
<dbReference type="InterPro" id="IPR011025">
    <property type="entry name" value="GproteinA_insert"/>
</dbReference>
<evidence type="ECO:0000313" key="8">
    <source>
        <dbReference type="EMBL" id="KAJ3981174.1"/>
    </source>
</evidence>
<feature type="binding site" evidence="5">
    <location>
        <begin position="53"/>
        <end position="59"/>
    </location>
    <ligand>
        <name>GTP</name>
        <dbReference type="ChEBI" id="CHEBI:37565"/>
    </ligand>
</feature>
<dbReference type="Gene3D" id="1.10.400.10">
    <property type="entry name" value="GI Alpha 1, domain 2-like"/>
    <property type="match status" value="1"/>
</dbReference>
<protein>
    <submittedName>
        <fullName evidence="8">G-protein alpha subunit-domain-containing protein</fullName>
    </submittedName>
</protein>
<feature type="binding site" evidence="5">
    <location>
        <begin position="154"/>
        <end position="157"/>
    </location>
    <ligand>
        <name>GTP</name>
        <dbReference type="ChEBI" id="CHEBI:37565"/>
    </ligand>
</feature>
<feature type="chain" id="PRO_5041239981" evidence="7">
    <location>
        <begin position="18"/>
        <end position="329"/>
    </location>
</feature>
<dbReference type="FunFam" id="3.40.50.300:FF:000692">
    <property type="entry name" value="Guanine nucleotide-binding protein subunit alpha"/>
    <property type="match status" value="1"/>
</dbReference>
<dbReference type="EMBL" id="MU802129">
    <property type="protein sequence ID" value="KAJ3981174.1"/>
    <property type="molecule type" value="Genomic_DNA"/>
</dbReference>
<feature type="binding site" evidence="6">
    <location>
        <position position="59"/>
    </location>
    <ligand>
        <name>Mg(2+)</name>
        <dbReference type="ChEBI" id="CHEBI:18420"/>
    </ligand>
</feature>
<dbReference type="GO" id="GO:0005834">
    <property type="term" value="C:heterotrimeric G-protein complex"/>
    <property type="evidence" value="ECO:0007669"/>
    <property type="project" value="TreeGrafter"/>
</dbReference>
<gene>
    <name evidence="8" type="ORF">F5890DRAFT_1568193</name>
</gene>
<dbReference type="SUPFAM" id="SSF47895">
    <property type="entry name" value="Transducin (alpha subunit), insertion domain"/>
    <property type="match status" value="1"/>
</dbReference>
<dbReference type="AlphaFoldDB" id="A0AA38UPH3"/>
<dbReference type="GO" id="GO:0005525">
    <property type="term" value="F:GTP binding"/>
    <property type="evidence" value="ECO:0007669"/>
    <property type="project" value="UniProtKB-KW"/>
</dbReference>
<dbReference type="InterPro" id="IPR001019">
    <property type="entry name" value="Gprotein_alpha_su"/>
</dbReference>
<evidence type="ECO:0000256" key="5">
    <source>
        <dbReference type="PIRSR" id="PIRSR601019-1"/>
    </source>
</evidence>
<dbReference type="PANTHER" id="PTHR10218">
    <property type="entry name" value="GTP-BINDING PROTEIN ALPHA SUBUNIT"/>
    <property type="match status" value="1"/>
</dbReference>
<dbReference type="GO" id="GO:0046872">
    <property type="term" value="F:metal ion binding"/>
    <property type="evidence" value="ECO:0007669"/>
    <property type="project" value="UniProtKB-KW"/>
</dbReference>
<keyword evidence="3 5" id="KW-0342">GTP-binding</keyword>
<keyword evidence="7" id="KW-0732">Signal</keyword>
<dbReference type="SUPFAM" id="SSF75632">
    <property type="entry name" value="Cullin homology domain"/>
    <property type="match status" value="1"/>
</dbReference>
<evidence type="ECO:0000313" key="9">
    <source>
        <dbReference type="Proteomes" id="UP001163850"/>
    </source>
</evidence>
<dbReference type="GO" id="GO:0031683">
    <property type="term" value="F:G-protein beta/gamma-subunit complex binding"/>
    <property type="evidence" value="ECO:0007669"/>
    <property type="project" value="InterPro"/>
</dbReference>
<dbReference type="Pfam" id="PF00503">
    <property type="entry name" value="G-alpha"/>
    <property type="match status" value="1"/>
</dbReference>
<evidence type="ECO:0000256" key="3">
    <source>
        <dbReference type="ARBA" id="ARBA00023134"/>
    </source>
</evidence>
<dbReference type="PANTHER" id="PTHR10218:SF360">
    <property type="entry name" value="GUANINE NUCLEOTIDE-BINDING PROTEIN SUBUNIT ALPHA HOMOLOG"/>
    <property type="match status" value="1"/>
</dbReference>
<name>A0AA38UPH3_9AGAR</name>
<accession>A0AA38UPH3</accession>
<reference evidence="8" key="1">
    <citation type="submission" date="2022-08" db="EMBL/GenBank/DDBJ databases">
        <authorList>
            <consortium name="DOE Joint Genome Institute"/>
            <person name="Min B."/>
            <person name="Riley R."/>
            <person name="Sierra-Patev S."/>
            <person name="Naranjo-Ortiz M."/>
            <person name="Looney B."/>
            <person name="Konkel Z."/>
            <person name="Slot J.C."/>
            <person name="Sakamoto Y."/>
            <person name="Steenwyk J.L."/>
            <person name="Rokas A."/>
            <person name="Carro J."/>
            <person name="Camarero S."/>
            <person name="Ferreira P."/>
            <person name="Molpeceres G."/>
            <person name="Ruiz-Duenas F.J."/>
            <person name="Serrano A."/>
            <person name="Henrissat B."/>
            <person name="Drula E."/>
            <person name="Hughes K.W."/>
            <person name="Mata J.L."/>
            <person name="Ishikawa N.K."/>
            <person name="Vargas-Isla R."/>
            <person name="Ushijima S."/>
            <person name="Smith C.A."/>
            <person name="Ahrendt S."/>
            <person name="Andreopoulos W."/>
            <person name="He G."/>
            <person name="Labutti K."/>
            <person name="Lipzen A."/>
            <person name="Ng V."/>
            <person name="Sandor L."/>
            <person name="Barry K."/>
            <person name="Martinez A.T."/>
            <person name="Xiao Y."/>
            <person name="Gibbons J.G."/>
            <person name="Terashima K."/>
            <person name="Hibbett D.S."/>
            <person name="Grigoriev I.V."/>
        </authorList>
    </citation>
    <scope>NUCLEOTIDE SEQUENCE</scope>
    <source>
        <strain evidence="8">TFB7829</strain>
    </source>
</reference>
<keyword evidence="4" id="KW-0807">Transducer</keyword>
<dbReference type="PROSITE" id="PS51882">
    <property type="entry name" value="G_ALPHA"/>
    <property type="match status" value="1"/>
</dbReference>
<dbReference type="InterPro" id="IPR027417">
    <property type="entry name" value="P-loop_NTPase"/>
</dbReference>
<proteinExistence type="predicted"/>
<sequence>MFVLFHHLFHPLLMLLPDLPFFQIYLKDQPGFFLEDVERITKEDYLPTPDDVLRARVSTIGPEEHRIPMESSLENGNGKDWIVYDVGGDRSQRAAWAQFFDTVTVIIFLAPVSAFNQALAEDETVNRLADSMKLWRMICTNKLLASVDLILLLNKIDVLDAQLKAGVHFSKYVTSFRDKPNETEAVSKYLLDMFTALHKQHSPSKKRKMHPHLTCAIDTKATADPNLLTTRLVRSDIFQILPPILQFTMTDFRANKPSDVISTLVSIYDSRDLFVKELRLLPAQCLLAIIDDDTEKVENERRNIEILKIHFGETALQVCEVMLRDMTNS</sequence>
<dbReference type="PRINTS" id="PR00318">
    <property type="entry name" value="GPROTEINA"/>
</dbReference>
<evidence type="ECO:0000256" key="4">
    <source>
        <dbReference type="ARBA" id="ARBA00023224"/>
    </source>
</evidence>
<evidence type="ECO:0000256" key="6">
    <source>
        <dbReference type="PIRSR" id="PIRSR601019-2"/>
    </source>
</evidence>
<dbReference type="GO" id="GO:0003924">
    <property type="term" value="F:GTPase activity"/>
    <property type="evidence" value="ECO:0007669"/>
    <property type="project" value="InterPro"/>
</dbReference>
<dbReference type="InterPro" id="IPR036317">
    <property type="entry name" value="Cullin_homology_sf"/>
</dbReference>
<dbReference type="GO" id="GO:0007188">
    <property type="term" value="P:adenylate cyclase-modulating G protein-coupled receptor signaling pathway"/>
    <property type="evidence" value="ECO:0007669"/>
    <property type="project" value="TreeGrafter"/>
</dbReference>
<dbReference type="GO" id="GO:0005737">
    <property type="term" value="C:cytoplasm"/>
    <property type="evidence" value="ECO:0007669"/>
    <property type="project" value="TreeGrafter"/>
</dbReference>
<evidence type="ECO:0000256" key="2">
    <source>
        <dbReference type="ARBA" id="ARBA00022741"/>
    </source>
</evidence>
<dbReference type="GO" id="GO:0001664">
    <property type="term" value="F:G protein-coupled receptor binding"/>
    <property type="evidence" value="ECO:0007669"/>
    <property type="project" value="TreeGrafter"/>
</dbReference>
<keyword evidence="2 5" id="KW-0547">Nucleotide-binding</keyword>
<feature type="signal peptide" evidence="7">
    <location>
        <begin position="1"/>
        <end position="17"/>
    </location>
</feature>
<organism evidence="8 9">
    <name type="scientific">Lentinula detonsa</name>
    <dbReference type="NCBI Taxonomy" id="2804962"/>
    <lineage>
        <taxon>Eukaryota</taxon>
        <taxon>Fungi</taxon>
        <taxon>Dikarya</taxon>
        <taxon>Basidiomycota</taxon>
        <taxon>Agaricomycotina</taxon>
        <taxon>Agaricomycetes</taxon>
        <taxon>Agaricomycetidae</taxon>
        <taxon>Agaricales</taxon>
        <taxon>Marasmiineae</taxon>
        <taxon>Omphalotaceae</taxon>
        <taxon>Lentinula</taxon>
    </lineage>
</organism>
<dbReference type="SMART" id="SM00275">
    <property type="entry name" value="G_alpha"/>
    <property type="match status" value="1"/>
</dbReference>
<dbReference type="Proteomes" id="UP001163850">
    <property type="component" value="Unassembled WGS sequence"/>
</dbReference>
<keyword evidence="6" id="KW-0460">Magnesium</keyword>